<protein>
    <recommendedName>
        <fullName evidence="3">Carboxypeptidase-like protein</fullName>
    </recommendedName>
</protein>
<accession>A0A2S6I7A1</accession>
<evidence type="ECO:0008006" key="3">
    <source>
        <dbReference type="Google" id="ProtNLM"/>
    </source>
</evidence>
<name>A0A2S6I7A1_9BACT</name>
<dbReference type="Proteomes" id="UP000237662">
    <property type="component" value="Unassembled WGS sequence"/>
</dbReference>
<dbReference type="EMBL" id="PTJC01000005">
    <property type="protein sequence ID" value="PPK87396.1"/>
    <property type="molecule type" value="Genomic_DNA"/>
</dbReference>
<dbReference type="SUPFAM" id="SSF49464">
    <property type="entry name" value="Carboxypeptidase regulatory domain-like"/>
    <property type="match status" value="1"/>
</dbReference>
<dbReference type="OrthoDB" id="5505971at2"/>
<gene>
    <name evidence="1" type="ORF">CLV84_0336</name>
</gene>
<evidence type="ECO:0000313" key="2">
    <source>
        <dbReference type="Proteomes" id="UP000237662"/>
    </source>
</evidence>
<dbReference type="RefSeq" id="WP_104418002.1">
    <property type="nucleotide sequence ID" value="NZ_PTJC01000005.1"/>
</dbReference>
<evidence type="ECO:0000313" key="1">
    <source>
        <dbReference type="EMBL" id="PPK87396.1"/>
    </source>
</evidence>
<comment type="caution">
    <text evidence="1">The sequence shown here is derived from an EMBL/GenBank/DDBJ whole genome shotgun (WGS) entry which is preliminary data.</text>
</comment>
<dbReference type="AlphaFoldDB" id="A0A2S6I7A1"/>
<sequence length="551" mass="58780">MGRSLLQLAVFVVLGGGVSAQTGHPPLADRVVSITFSRTNLSEALHALSELADFSFSVNAELLAGSPVISGRFREVTVLDVLQHILPPEIELRHSGNSVILLRAPEAHREPQAPMEYEIQGEVRDAVTGLPLNGATVVEVSRGKSTLSDREGNFSLRVVARSAQLGLSFSKVGYRDTALLLPFDAHPPRVLLLPIPPDAPPPVTALAPDSLPRTVETVGVGRLLLSRELVISARNIAGYTTRKYQLSFTPRLSTNFKIAGSVKNDYSVNLLGGYGYGVGKMELGGVFNIDRKDISGLQGSGVFNLVGGDVNGVQLAGVANVVRNGVRGVQVAGGLNLVRGDQAGWQVSGGGNYADTVSGSQIGVVNVSKVQRGLQIGLVNVNDSVAGTSIGLVSIVRRKGHYTIEAAATEFLPLNLTLRAGTTRLYNIYGVGYATGRDESYLSLGLGLGRVTPERRSWRLRNELTLNWIQGTGEERKQDQGLARYDLLLQRGLTGNLHLLGGPSANFLVSWGAEGVALAHTAPYTLASGRFGNRPWEAWIGFKVGISLAFR</sequence>
<dbReference type="InterPro" id="IPR008969">
    <property type="entry name" value="CarboxyPept-like_regulatory"/>
</dbReference>
<keyword evidence="2" id="KW-1185">Reference proteome</keyword>
<proteinExistence type="predicted"/>
<dbReference type="Gene3D" id="2.60.40.1120">
    <property type="entry name" value="Carboxypeptidase-like, regulatory domain"/>
    <property type="match status" value="1"/>
</dbReference>
<organism evidence="1 2">
    <name type="scientific">Neolewinella xylanilytica</name>
    <dbReference type="NCBI Taxonomy" id="1514080"/>
    <lineage>
        <taxon>Bacteria</taxon>
        <taxon>Pseudomonadati</taxon>
        <taxon>Bacteroidota</taxon>
        <taxon>Saprospiria</taxon>
        <taxon>Saprospirales</taxon>
        <taxon>Lewinellaceae</taxon>
        <taxon>Neolewinella</taxon>
    </lineage>
</organism>
<reference evidence="1 2" key="1">
    <citation type="submission" date="2018-02" db="EMBL/GenBank/DDBJ databases">
        <title>Genomic Encyclopedia of Archaeal and Bacterial Type Strains, Phase II (KMG-II): from individual species to whole genera.</title>
        <authorList>
            <person name="Goeker M."/>
        </authorList>
    </citation>
    <scope>NUCLEOTIDE SEQUENCE [LARGE SCALE GENOMIC DNA]</scope>
    <source>
        <strain evidence="1 2">DSM 29526</strain>
    </source>
</reference>